<feature type="transmembrane region" description="Helical" evidence="1">
    <location>
        <begin position="206"/>
        <end position="228"/>
    </location>
</feature>
<dbReference type="Proteomes" id="UP000220251">
    <property type="component" value="Unassembled WGS sequence"/>
</dbReference>
<evidence type="ECO:0000256" key="1">
    <source>
        <dbReference type="SAM" id="Phobius"/>
    </source>
</evidence>
<organism evidence="2 3">
    <name type="scientific">Estrella lausannensis</name>
    <dbReference type="NCBI Taxonomy" id="483423"/>
    <lineage>
        <taxon>Bacteria</taxon>
        <taxon>Pseudomonadati</taxon>
        <taxon>Chlamydiota</taxon>
        <taxon>Chlamydiia</taxon>
        <taxon>Parachlamydiales</taxon>
        <taxon>Candidatus Criblamydiaceae</taxon>
        <taxon>Estrella</taxon>
    </lineage>
</organism>
<keyword evidence="1" id="KW-1133">Transmembrane helix</keyword>
<dbReference type="AlphaFoldDB" id="A0A0H5DMN9"/>
<reference evidence="3" key="1">
    <citation type="submission" date="2015-06" db="EMBL/GenBank/DDBJ databases">
        <authorList>
            <person name="Bertelli C."/>
        </authorList>
    </citation>
    <scope>NUCLEOTIDE SEQUENCE [LARGE SCALE GENOMIC DNA]</scope>
    <source>
        <strain evidence="3">CRIB-30</strain>
    </source>
</reference>
<keyword evidence="1" id="KW-0472">Membrane</keyword>
<evidence type="ECO:0000313" key="3">
    <source>
        <dbReference type="Proteomes" id="UP000220251"/>
    </source>
</evidence>
<dbReference type="EMBL" id="CWGJ01000001">
    <property type="protein sequence ID" value="CRX37396.1"/>
    <property type="molecule type" value="Genomic_DNA"/>
</dbReference>
<dbReference type="RefSeq" id="WP_098037253.1">
    <property type="nucleotide sequence ID" value="NZ_CWGJ01000001.1"/>
</dbReference>
<sequence>MDWIRRLLALFRFAYLLAFFLSQVSPGIAEEEGQPGFSLDVQLEREIFSLSDEITVHLRAGYPSGYAIDLPALRRALIEYFGYGQPPFSLLKETVIRTSESEAWIDYQIAPSRTGRFFISFGAASFHSKEGDKTVHLLSPLKPLEIVPAAVDPAFAPPEPTYLYFNPLLPVEIDPMVRQQLMTSRELLERERIAWRNLFFLRKAPALLFLIGSSLFIVLMVFLAFRTIKGRKRAVRGKSARSILKELLNQMQVIRARHKSGQFSANDALVFYQKALVECFELRFEIPLASLTVEELKELLCRESAFQQVKQEDLSQLLEASVGIKFGKRVVLDQEAETIMDRSFFALRNIVKSMPNR</sequence>
<proteinExistence type="predicted"/>
<keyword evidence="3" id="KW-1185">Reference proteome</keyword>
<name>A0A0H5DMN9_9BACT</name>
<keyword evidence="1" id="KW-0812">Transmembrane</keyword>
<accession>A0A0H5DMN9</accession>
<gene>
    <name evidence="2" type="ORF">ELAC_0032</name>
</gene>
<protein>
    <submittedName>
        <fullName evidence="2">Putative membrane protein</fullName>
    </submittedName>
</protein>
<evidence type="ECO:0000313" key="2">
    <source>
        <dbReference type="EMBL" id="CRX37396.1"/>
    </source>
</evidence>